<dbReference type="PROSITE" id="PS51257">
    <property type="entry name" value="PROKAR_LIPOPROTEIN"/>
    <property type="match status" value="1"/>
</dbReference>
<protein>
    <recommendedName>
        <fullName evidence="1">DUF306 domain-containing protein</fullName>
    </recommendedName>
</protein>
<dbReference type="AlphaFoldDB" id="A0A7G8PSM7"/>
<name>A0A7G8PSM7_9FLAO</name>
<dbReference type="Gene3D" id="2.40.128.270">
    <property type="match status" value="1"/>
</dbReference>
<evidence type="ECO:0000313" key="3">
    <source>
        <dbReference type="Proteomes" id="UP000515514"/>
    </source>
</evidence>
<dbReference type="InterPro" id="IPR005184">
    <property type="entry name" value="DUF306_Meta_HslJ"/>
</dbReference>
<evidence type="ECO:0000313" key="2">
    <source>
        <dbReference type="EMBL" id="QNJ97343.1"/>
    </source>
</evidence>
<organism evidence="2 3">
    <name type="scientific">Constantimarinum furrinae</name>
    <dbReference type="NCBI Taxonomy" id="2562285"/>
    <lineage>
        <taxon>Bacteria</taxon>
        <taxon>Pseudomonadati</taxon>
        <taxon>Bacteroidota</taxon>
        <taxon>Flavobacteriia</taxon>
        <taxon>Flavobacteriales</taxon>
        <taxon>Flavobacteriaceae</taxon>
        <taxon>Altibacter/Constantimarinum group</taxon>
        <taxon>Constantimarinum</taxon>
    </lineage>
</organism>
<dbReference type="Proteomes" id="UP000515514">
    <property type="component" value="Chromosome"/>
</dbReference>
<dbReference type="InterPro" id="IPR038670">
    <property type="entry name" value="HslJ-like_sf"/>
</dbReference>
<accession>A0A7G8PSM7</accession>
<dbReference type="EMBL" id="CP052909">
    <property type="protein sequence ID" value="QNJ97343.1"/>
    <property type="molecule type" value="Genomic_DNA"/>
</dbReference>
<dbReference type="RefSeq" id="WP_186991024.1">
    <property type="nucleotide sequence ID" value="NZ_CP052909.1"/>
</dbReference>
<dbReference type="InterPro" id="IPR053147">
    <property type="entry name" value="Hsp_HslJ-like"/>
</dbReference>
<gene>
    <name evidence="2" type="ORF">ALE3EI_0767</name>
</gene>
<reference evidence="2 3" key="1">
    <citation type="submission" date="2020-04" db="EMBL/GenBank/DDBJ databases">
        <title>Genome sequence of Altibacter aquimarinus strain ALE3EI.</title>
        <authorList>
            <person name="Oh H.-M."/>
            <person name="Jang D."/>
        </authorList>
    </citation>
    <scope>NUCLEOTIDE SEQUENCE [LARGE SCALE GENOMIC DNA]</scope>
    <source>
        <strain evidence="2 3">ALE3EI</strain>
    </source>
</reference>
<dbReference type="PANTHER" id="PTHR35535:SF1">
    <property type="entry name" value="HEAT SHOCK PROTEIN HSLJ"/>
    <property type="match status" value="1"/>
</dbReference>
<evidence type="ECO:0000259" key="1">
    <source>
        <dbReference type="Pfam" id="PF03724"/>
    </source>
</evidence>
<sequence length="146" mass="15858">MKALTVLIAMVFTISLSSCDETKKVIDAAGNVQISGNYAVAKVNGKTISSNKPTISFTALDKAVNGNTGCNSFFGKYTLDLYALSFSEIASTEMACDAHIMKTENEFLQALRNTGSYALENDVLVLYSKNDRSILLEANRIKPENN</sequence>
<dbReference type="PANTHER" id="PTHR35535">
    <property type="entry name" value="HEAT SHOCK PROTEIN HSLJ"/>
    <property type="match status" value="1"/>
</dbReference>
<dbReference type="Pfam" id="PF03724">
    <property type="entry name" value="META"/>
    <property type="match status" value="1"/>
</dbReference>
<feature type="domain" description="DUF306" evidence="1">
    <location>
        <begin position="36"/>
        <end position="135"/>
    </location>
</feature>
<keyword evidence="3" id="KW-1185">Reference proteome</keyword>
<dbReference type="KEGG" id="alti:ALE3EI_0767"/>
<proteinExistence type="predicted"/>